<gene>
    <name evidence="2" type="ORF">ILYODFUR_032854</name>
</gene>
<sequence length="80" mass="9099">MKVVHQISIPRISKGSHKSGPNPELMKQKWDSSEKMIMFFIKPTLKLHGENRVEGYSLVPLRSAARTIMTGTIIKKKCSF</sequence>
<evidence type="ECO:0000256" key="1">
    <source>
        <dbReference type="SAM" id="MobiDB-lite"/>
    </source>
</evidence>
<dbReference type="Proteomes" id="UP001482620">
    <property type="component" value="Unassembled WGS sequence"/>
</dbReference>
<organism evidence="2 3">
    <name type="scientific">Ilyodon furcidens</name>
    <name type="common">goldbreast splitfin</name>
    <dbReference type="NCBI Taxonomy" id="33524"/>
    <lineage>
        <taxon>Eukaryota</taxon>
        <taxon>Metazoa</taxon>
        <taxon>Chordata</taxon>
        <taxon>Craniata</taxon>
        <taxon>Vertebrata</taxon>
        <taxon>Euteleostomi</taxon>
        <taxon>Actinopterygii</taxon>
        <taxon>Neopterygii</taxon>
        <taxon>Teleostei</taxon>
        <taxon>Neoteleostei</taxon>
        <taxon>Acanthomorphata</taxon>
        <taxon>Ovalentaria</taxon>
        <taxon>Atherinomorphae</taxon>
        <taxon>Cyprinodontiformes</taxon>
        <taxon>Goodeidae</taxon>
        <taxon>Ilyodon</taxon>
    </lineage>
</organism>
<name>A0ABV0TZQ5_9TELE</name>
<accession>A0ABV0TZQ5</accession>
<evidence type="ECO:0000313" key="3">
    <source>
        <dbReference type="Proteomes" id="UP001482620"/>
    </source>
</evidence>
<reference evidence="2 3" key="1">
    <citation type="submission" date="2021-06" db="EMBL/GenBank/DDBJ databases">
        <authorList>
            <person name="Palmer J.M."/>
        </authorList>
    </citation>
    <scope>NUCLEOTIDE SEQUENCE [LARGE SCALE GENOMIC DNA]</scope>
    <source>
        <strain evidence="3">if_2019</strain>
        <tissue evidence="2">Muscle</tissue>
    </source>
</reference>
<comment type="caution">
    <text evidence="2">The sequence shown here is derived from an EMBL/GenBank/DDBJ whole genome shotgun (WGS) entry which is preliminary data.</text>
</comment>
<feature type="region of interest" description="Disordered" evidence="1">
    <location>
        <begin position="1"/>
        <end position="25"/>
    </location>
</feature>
<proteinExistence type="predicted"/>
<keyword evidence="3" id="KW-1185">Reference proteome</keyword>
<evidence type="ECO:0000313" key="2">
    <source>
        <dbReference type="EMBL" id="MEQ2238413.1"/>
    </source>
</evidence>
<protein>
    <submittedName>
        <fullName evidence="2">Uncharacterized protein</fullName>
    </submittedName>
</protein>
<dbReference type="EMBL" id="JAHRIQ010051792">
    <property type="protein sequence ID" value="MEQ2238413.1"/>
    <property type="molecule type" value="Genomic_DNA"/>
</dbReference>